<comment type="caution">
    <text evidence="2">The sequence shown here is derived from an EMBL/GenBank/DDBJ whole genome shotgun (WGS) entry which is preliminary data.</text>
</comment>
<dbReference type="AlphaFoldDB" id="A0A1X0CVV5"/>
<dbReference type="InterPro" id="IPR025403">
    <property type="entry name" value="TgpA-like_C"/>
</dbReference>
<reference evidence="2 3" key="1">
    <citation type="submission" date="2016-12" db="EMBL/GenBank/DDBJ databases">
        <title>The new phylogeny of genus Mycobacterium.</title>
        <authorList>
            <person name="Tortoli E."/>
            <person name="Trovato A."/>
            <person name="Cirillo D.M."/>
        </authorList>
    </citation>
    <scope>NUCLEOTIDE SEQUENCE [LARGE SCALE GENOMIC DNA]</scope>
    <source>
        <strain evidence="2 3">DSM 45130</strain>
    </source>
</reference>
<name>A0A1X0CVV5_9MYCO</name>
<keyword evidence="3" id="KW-1185">Reference proteome</keyword>
<sequence>MADPTVDIDGDAARELARHELSKPIYPRRSLWDHVLSWINDRLDRLLAHGASMPGGWLTVLVLAVVVIVAALLIVRLVRRTIRTQPGETYQLFDGAELTAAQHRAAAADYAARGDWAGAIRHRLRAVARHLEETGVLTAVPGRTATELTRAAAVAYPALSGEFTSAAAIFNDVTYGEQPGTAEEYQQIADLDEHLCAQRGTPSGTAATVEGWTAVR</sequence>
<evidence type="ECO:0000259" key="1">
    <source>
        <dbReference type="Pfam" id="PF13559"/>
    </source>
</evidence>
<organism evidence="2 3">
    <name type="scientific">Mycolicibacterium insubricum</name>
    <dbReference type="NCBI Taxonomy" id="444597"/>
    <lineage>
        <taxon>Bacteria</taxon>
        <taxon>Bacillati</taxon>
        <taxon>Actinomycetota</taxon>
        <taxon>Actinomycetes</taxon>
        <taxon>Mycobacteriales</taxon>
        <taxon>Mycobacteriaceae</taxon>
        <taxon>Mycolicibacterium</taxon>
    </lineage>
</organism>
<evidence type="ECO:0000313" key="2">
    <source>
        <dbReference type="EMBL" id="ORA64326.1"/>
    </source>
</evidence>
<evidence type="ECO:0000313" key="3">
    <source>
        <dbReference type="Proteomes" id="UP000192801"/>
    </source>
</evidence>
<accession>A0A1X0CVV5</accession>
<dbReference type="Pfam" id="PF13559">
    <property type="entry name" value="DUF4129"/>
    <property type="match status" value="1"/>
</dbReference>
<dbReference type="OrthoDB" id="3389322at2"/>
<dbReference type="Proteomes" id="UP000192801">
    <property type="component" value="Unassembled WGS sequence"/>
</dbReference>
<feature type="domain" description="Protein-glutamine gamma-glutamyltransferase-like C-terminal" evidence="1">
    <location>
        <begin position="124"/>
        <end position="193"/>
    </location>
</feature>
<protein>
    <recommendedName>
        <fullName evidence="1">Protein-glutamine gamma-glutamyltransferase-like C-terminal domain-containing protein</fullName>
    </recommendedName>
</protein>
<dbReference type="STRING" id="444597.BST26_19865"/>
<proteinExistence type="predicted"/>
<dbReference type="EMBL" id="MVHS01000074">
    <property type="protein sequence ID" value="ORA64326.1"/>
    <property type="molecule type" value="Genomic_DNA"/>
</dbReference>
<gene>
    <name evidence="2" type="ORF">BST26_19865</name>
</gene>
<dbReference type="RefSeq" id="WP_083033469.1">
    <property type="nucleotide sequence ID" value="NZ_AP022618.1"/>
</dbReference>